<feature type="transmembrane region" description="Helical" evidence="1">
    <location>
        <begin position="66"/>
        <end position="83"/>
    </location>
</feature>
<evidence type="ECO:0000256" key="1">
    <source>
        <dbReference type="SAM" id="Phobius"/>
    </source>
</evidence>
<evidence type="ECO:0000313" key="3">
    <source>
        <dbReference type="Proteomes" id="UP000427281"/>
    </source>
</evidence>
<reference evidence="2 3" key="1">
    <citation type="submission" date="2019-09" db="EMBL/GenBank/DDBJ databases">
        <title>Gimesia benthica sp. nov., a novel bacterium isolated from deep-sea water of the Northwest Indian Ocean.</title>
        <authorList>
            <person name="Dai X."/>
        </authorList>
    </citation>
    <scope>NUCLEOTIDE SEQUENCE [LARGE SCALE GENOMIC DNA]</scope>
    <source>
        <strain evidence="2 3">E7</strain>
    </source>
</reference>
<accession>A0A6I6AAG7</accession>
<gene>
    <name evidence="2" type="ORF">F1728_04730</name>
</gene>
<protein>
    <submittedName>
        <fullName evidence="2">Uncharacterized protein</fullName>
    </submittedName>
</protein>
<keyword evidence="1" id="KW-0812">Transmembrane</keyword>
<feature type="transmembrane region" description="Helical" evidence="1">
    <location>
        <begin position="38"/>
        <end position="59"/>
    </location>
</feature>
<keyword evidence="1" id="KW-1133">Transmembrane helix</keyword>
<name>A0A6I6AAG7_9PLAN</name>
<keyword evidence="1" id="KW-0472">Membrane</keyword>
<evidence type="ECO:0000313" key="2">
    <source>
        <dbReference type="EMBL" id="QGQ22039.1"/>
    </source>
</evidence>
<organism evidence="2 3">
    <name type="scientific">Gimesia benthica</name>
    <dbReference type="NCBI Taxonomy" id="2608982"/>
    <lineage>
        <taxon>Bacteria</taxon>
        <taxon>Pseudomonadati</taxon>
        <taxon>Planctomycetota</taxon>
        <taxon>Planctomycetia</taxon>
        <taxon>Planctomycetales</taxon>
        <taxon>Planctomycetaceae</taxon>
        <taxon>Gimesia</taxon>
    </lineage>
</organism>
<keyword evidence="3" id="KW-1185">Reference proteome</keyword>
<dbReference type="EMBL" id="CP043930">
    <property type="protein sequence ID" value="QGQ22039.1"/>
    <property type="molecule type" value="Genomic_DNA"/>
</dbReference>
<feature type="transmembrane region" description="Helical" evidence="1">
    <location>
        <begin position="9"/>
        <end position="32"/>
    </location>
</feature>
<dbReference type="RefSeq" id="WP_155363130.1">
    <property type="nucleotide sequence ID" value="NZ_CP043930.1"/>
</dbReference>
<proteinExistence type="predicted"/>
<dbReference type="Proteomes" id="UP000427281">
    <property type="component" value="Chromosome"/>
</dbReference>
<dbReference type="KEGG" id="gim:F1728_04730"/>
<sequence>MDPKNRKRAWWIITCGLILKFGSPAVFLINLVEPTETLVFLGPYLLGTATYLWGCSAYAVAKNRHAAWGCAGLFCVLALPLLIRLKVHHSDLIVRA</sequence>
<dbReference type="AlphaFoldDB" id="A0A6I6AAG7"/>